<dbReference type="InterPro" id="IPR036227">
    <property type="entry name" value="Ribosomal_uL15/eL18_sf"/>
</dbReference>
<gene>
    <name evidence="6" type="ORF">KC19_5G101700</name>
</gene>
<dbReference type="GO" id="GO:0003735">
    <property type="term" value="F:structural constituent of ribosome"/>
    <property type="evidence" value="ECO:0007669"/>
    <property type="project" value="InterPro"/>
</dbReference>
<name>A0A8T0I103_CERPU</name>
<reference evidence="6" key="1">
    <citation type="submission" date="2020-06" db="EMBL/GenBank/DDBJ databases">
        <title>WGS assembly of Ceratodon purpureus strain R40.</title>
        <authorList>
            <person name="Carey S.B."/>
            <person name="Jenkins J."/>
            <person name="Shu S."/>
            <person name="Lovell J.T."/>
            <person name="Sreedasyam A."/>
            <person name="Maumus F."/>
            <person name="Tiley G.P."/>
            <person name="Fernandez-Pozo N."/>
            <person name="Barry K."/>
            <person name="Chen C."/>
            <person name="Wang M."/>
            <person name="Lipzen A."/>
            <person name="Daum C."/>
            <person name="Saski C.A."/>
            <person name="Payton A.C."/>
            <person name="Mcbreen J.C."/>
            <person name="Conrad R.E."/>
            <person name="Kollar L.M."/>
            <person name="Olsson S."/>
            <person name="Huttunen S."/>
            <person name="Landis J.B."/>
            <person name="Wickett N.J."/>
            <person name="Johnson M.G."/>
            <person name="Rensing S.A."/>
            <person name="Grimwood J."/>
            <person name="Schmutz J."/>
            <person name="Mcdaniel S.F."/>
        </authorList>
    </citation>
    <scope>NUCLEOTIDE SEQUENCE</scope>
    <source>
        <strain evidence="6">R40</strain>
    </source>
</reference>
<dbReference type="Gene3D" id="3.100.10.10">
    <property type="match status" value="1"/>
</dbReference>
<protein>
    <recommendedName>
        <fullName evidence="5">Large ribosomal subunit protein uL15/eL18 domain-containing protein</fullName>
    </recommendedName>
</protein>
<evidence type="ECO:0000256" key="3">
    <source>
        <dbReference type="ARBA" id="ARBA00023274"/>
    </source>
</evidence>
<dbReference type="AlphaFoldDB" id="A0A8T0I103"/>
<feature type="compositionally biased region" description="Basic residues" evidence="4">
    <location>
        <begin position="88"/>
        <end position="102"/>
    </location>
</feature>
<dbReference type="HAMAP" id="MF_01341">
    <property type="entry name" value="Ribosomal_uL15"/>
    <property type="match status" value="1"/>
</dbReference>
<evidence type="ECO:0000256" key="1">
    <source>
        <dbReference type="ARBA" id="ARBA00007320"/>
    </source>
</evidence>
<dbReference type="InterPro" id="IPR030878">
    <property type="entry name" value="Ribosomal_uL15"/>
</dbReference>
<keyword evidence="2" id="KW-0689">Ribosomal protein</keyword>
<dbReference type="Pfam" id="PF00828">
    <property type="entry name" value="Ribosomal_L27A"/>
    <property type="match status" value="1"/>
</dbReference>
<evidence type="ECO:0000313" key="6">
    <source>
        <dbReference type="EMBL" id="KAG0576707.1"/>
    </source>
</evidence>
<dbReference type="SUPFAM" id="SSF52080">
    <property type="entry name" value="Ribosomal proteins L15p and L18e"/>
    <property type="match status" value="1"/>
</dbReference>
<dbReference type="PANTHER" id="PTHR12934">
    <property type="entry name" value="50S RIBOSOMAL PROTEIN L15"/>
    <property type="match status" value="1"/>
</dbReference>
<dbReference type="InterPro" id="IPR021131">
    <property type="entry name" value="Ribosomal_uL15/eL18"/>
</dbReference>
<dbReference type="GO" id="GO:0005762">
    <property type="term" value="C:mitochondrial large ribosomal subunit"/>
    <property type="evidence" value="ECO:0007669"/>
    <property type="project" value="TreeGrafter"/>
</dbReference>
<evidence type="ECO:0000313" key="7">
    <source>
        <dbReference type="Proteomes" id="UP000822688"/>
    </source>
</evidence>
<evidence type="ECO:0000259" key="5">
    <source>
        <dbReference type="Pfam" id="PF00828"/>
    </source>
</evidence>
<dbReference type="Proteomes" id="UP000822688">
    <property type="component" value="Chromosome 5"/>
</dbReference>
<proteinExistence type="inferred from homology"/>
<dbReference type="EMBL" id="CM026425">
    <property type="protein sequence ID" value="KAG0576707.1"/>
    <property type="molecule type" value="Genomic_DNA"/>
</dbReference>
<dbReference type="GO" id="GO:0006412">
    <property type="term" value="P:translation"/>
    <property type="evidence" value="ECO:0007669"/>
    <property type="project" value="InterPro"/>
</dbReference>
<evidence type="ECO:0000256" key="2">
    <source>
        <dbReference type="ARBA" id="ARBA00022980"/>
    </source>
</evidence>
<evidence type="ECO:0000256" key="4">
    <source>
        <dbReference type="SAM" id="MobiDB-lite"/>
    </source>
</evidence>
<dbReference type="PANTHER" id="PTHR12934:SF11">
    <property type="entry name" value="LARGE RIBOSOMAL SUBUNIT PROTEIN UL15M"/>
    <property type="match status" value="1"/>
</dbReference>
<accession>A0A8T0I103</accession>
<organism evidence="6 7">
    <name type="scientific">Ceratodon purpureus</name>
    <name type="common">Fire moss</name>
    <name type="synonym">Dicranum purpureum</name>
    <dbReference type="NCBI Taxonomy" id="3225"/>
    <lineage>
        <taxon>Eukaryota</taxon>
        <taxon>Viridiplantae</taxon>
        <taxon>Streptophyta</taxon>
        <taxon>Embryophyta</taxon>
        <taxon>Bryophyta</taxon>
        <taxon>Bryophytina</taxon>
        <taxon>Bryopsida</taxon>
        <taxon>Dicranidae</taxon>
        <taxon>Pseudoditrichales</taxon>
        <taxon>Ditrichaceae</taxon>
        <taxon>Ceratodon</taxon>
    </lineage>
</organism>
<dbReference type="NCBIfam" id="TIGR01071">
    <property type="entry name" value="rplO_bact"/>
    <property type="match status" value="1"/>
</dbReference>
<keyword evidence="7" id="KW-1185">Reference proteome</keyword>
<comment type="similarity">
    <text evidence="1">Belongs to the universal ribosomal protein uL15 family.</text>
</comment>
<feature type="domain" description="Large ribosomal subunit protein uL15/eL18" evidence="5">
    <location>
        <begin position="134"/>
        <end position="210"/>
    </location>
</feature>
<sequence>MRQVWGRNAVSVWRSLHGGGCAYSSAASEGGVRALEPVEGVKQVREKVRQRVIPPGGLLALNSLADNPGSRHQKTRLGRGIGSGKGKTAGRGHKGQKARNGRSPRLGFEGGQTPLRLRIPKRGFTNNFMNTFQEINLNTISELAKEGRIDPSQLITMKTLKDAGALGKKVKDGVKLLGRGAESFSLPLQIEVSRVSDRAKTAIEAAGGSVKRVHYNHLGLKALLTPEWFEKKGRLLPQPARPAPRLRERIDAVGRLPAPATALPTAEISA</sequence>
<comment type="caution">
    <text evidence="6">The sequence shown here is derived from an EMBL/GenBank/DDBJ whole genome shotgun (WGS) entry which is preliminary data.</text>
</comment>
<dbReference type="InterPro" id="IPR005749">
    <property type="entry name" value="Ribosomal_uL15_bac-type"/>
</dbReference>
<feature type="region of interest" description="Disordered" evidence="4">
    <location>
        <begin position="63"/>
        <end position="113"/>
    </location>
</feature>
<keyword evidence="3" id="KW-0687">Ribonucleoprotein</keyword>